<dbReference type="InterPro" id="IPR001782">
    <property type="entry name" value="Flag_FlgI"/>
</dbReference>
<dbReference type="Pfam" id="PF02119">
    <property type="entry name" value="FlgI"/>
    <property type="match status" value="1"/>
</dbReference>
<dbReference type="RefSeq" id="WP_145288561.1">
    <property type="nucleotide sequence ID" value="NZ_CP036291.1"/>
</dbReference>
<sequence precursor="true">MFASPSITSSFRSPPWRVLACLACLAVPTFFADQAFAASRAQLRNICRVKGQEENVLKGIGLIVGLSGTGESGDAQTMRHLAQAMESLGSRVSLTGRLDEEALEDLKKVKNVSVAWVTATVPATGARRGDQLDCFVAGINGKSLVGGRLAYAALTGPNSQDRQIYALCQGQLTVDDPDQPMVARVSNGCQMEQDVFTPFVKDGMITLVIDRNHADFAVASAIAERINYDYGDQFSRQGEQQAQGQQPQTRQVLLQDEEAGKLARAVNAANVVVRVPQHYSTYPVAFVAEILEMTIDIVEPEARVVVNPRSGSIVISGDVEIGAVVITHRNLVIEAVGTAEFARVDPGQFNSTKLDRLLEALTALKVPADDVIEIIRGIDRNGKLHAKLIVE</sequence>
<organism evidence="6 7">
    <name type="scientific">Pirellulimonas nuda</name>
    <dbReference type="NCBI Taxonomy" id="2528009"/>
    <lineage>
        <taxon>Bacteria</taxon>
        <taxon>Pseudomonadati</taxon>
        <taxon>Planctomycetota</taxon>
        <taxon>Planctomycetia</taxon>
        <taxon>Pirellulales</taxon>
        <taxon>Lacipirellulaceae</taxon>
        <taxon>Pirellulimonas</taxon>
    </lineage>
</organism>
<dbReference type="KEGG" id="pnd:Pla175_37210"/>
<name>A0A518DFS9_9BACT</name>
<protein>
    <submittedName>
        <fullName evidence="6">Flagellar P-ring protein</fullName>
    </submittedName>
</protein>
<evidence type="ECO:0000313" key="6">
    <source>
        <dbReference type="EMBL" id="QDU90318.1"/>
    </source>
</evidence>
<evidence type="ECO:0000313" key="7">
    <source>
        <dbReference type="Proteomes" id="UP000317429"/>
    </source>
</evidence>
<feature type="chain" id="PRO_5022138354" evidence="5">
    <location>
        <begin position="38"/>
        <end position="391"/>
    </location>
</feature>
<comment type="function">
    <text evidence="1">Assembles around the rod to form the L-ring and probably protects the motor/basal body from shearing forces during rotation.</text>
</comment>
<dbReference type="GO" id="GO:0005198">
    <property type="term" value="F:structural molecule activity"/>
    <property type="evidence" value="ECO:0007669"/>
    <property type="project" value="InterPro"/>
</dbReference>
<keyword evidence="4" id="KW-0975">Bacterial flagellum</keyword>
<evidence type="ECO:0000256" key="5">
    <source>
        <dbReference type="SAM" id="SignalP"/>
    </source>
</evidence>
<evidence type="ECO:0000256" key="1">
    <source>
        <dbReference type="ARBA" id="ARBA00002591"/>
    </source>
</evidence>
<comment type="subcellular location">
    <subcellularLocation>
        <location evidence="2">Bacterial flagellum basal body</location>
    </subcellularLocation>
</comment>
<dbReference type="GO" id="GO:0009428">
    <property type="term" value="C:bacterial-type flagellum basal body, distal rod, P ring"/>
    <property type="evidence" value="ECO:0007669"/>
    <property type="project" value="InterPro"/>
</dbReference>
<keyword evidence="6" id="KW-0282">Flagellum</keyword>
<keyword evidence="6" id="KW-0966">Cell projection</keyword>
<keyword evidence="7" id="KW-1185">Reference proteome</keyword>
<feature type="signal peptide" evidence="5">
    <location>
        <begin position="1"/>
        <end position="37"/>
    </location>
</feature>
<dbReference type="PRINTS" id="PR01010">
    <property type="entry name" value="FLGPRINGFLGI"/>
</dbReference>
<evidence type="ECO:0000256" key="4">
    <source>
        <dbReference type="ARBA" id="ARBA00023143"/>
    </source>
</evidence>
<dbReference type="GO" id="GO:0071973">
    <property type="term" value="P:bacterial-type flagellum-dependent cell motility"/>
    <property type="evidence" value="ECO:0007669"/>
    <property type="project" value="InterPro"/>
</dbReference>
<evidence type="ECO:0000256" key="3">
    <source>
        <dbReference type="ARBA" id="ARBA00022729"/>
    </source>
</evidence>
<dbReference type="Proteomes" id="UP000317429">
    <property type="component" value="Chromosome"/>
</dbReference>
<dbReference type="PANTHER" id="PTHR30381">
    <property type="entry name" value="FLAGELLAR P-RING PERIPLASMIC PROTEIN FLGI"/>
    <property type="match status" value="1"/>
</dbReference>
<keyword evidence="3 5" id="KW-0732">Signal</keyword>
<reference evidence="6 7" key="1">
    <citation type="submission" date="2019-02" db="EMBL/GenBank/DDBJ databases">
        <title>Deep-cultivation of Planctomycetes and their phenomic and genomic characterization uncovers novel biology.</title>
        <authorList>
            <person name="Wiegand S."/>
            <person name="Jogler M."/>
            <person name="Boedeker C."/>
            <person name="Pinto D."/>
            <person name="Vollmers J."/>
            <person name="Rivas-Marin E."/>
            <person name="Kohn T."/>
            <person name="Peeters S.H."/>
            <person name="Heuer A."/>
            <person name="Rast P."/>
            <person name="Oberbeckmann S."/>
            <person name="Bunk B."/>
            <person name="Jeske O."/>
            <person name="Meyerdierks A."/>
            <person name="Storesund J.E."/>
            <person name="Kallscheuer N."/>
            <person name="Luecker S."/>
            <person name="Lage O.M."/>
            <person name="Pohl T."/>
            <person name="Merkel B.J."/>
            <person name="Hornburger P."/>
            <person name="Mueller R.-W."/>
            <person name="Bruemmer F."/>
            <person name="Labrenz M."/>
            <person name="Spormann A.M."/>
            <person name="Op den Camp H."/>
            <person name="Overmann J."/>
            <person name="Amann R."/>
            <person name="Jetten M.S.M."/>
            <person name="Mascher T."/>
            <person name="Medema M.H."/>
            <person name="Devos D.P."/>
            <person name="Kaster A.-K."/>
            <person name="Ovreas L."/>
            <person name="Rohde M."/>
            <person name="Galperin M.Y."/>
            <person name="Jogler C."/>
        </authorList>
    </citation>
    <scope>NUCLEOTIDE SEQUENCE [LARGE SCALE GENOMIC DNA]</scope>
    <source>
        <strain evidence="6 7">Pla175</strain>
    </source>
</reference>
<dbReference type="PANTHER" id="PTHR30381:SF0">
    <property type="entry name" value="FLAGELLAR P-RING PROTEIN"/>
    <property type="match status" value="1"/>
</dbReference>
<evidence type="ECO:0000256" key="2">
    <source>
        <dbReference type="ARBA" id="ARBA00004117"/>
    </source>
</evidence>
<gene>
    <name evidence="6" type="primary">flgI</name>
    <name evidence="6" type="ORF">Pla175_37210</name>
</gene>
<dbReference type="GO" id="GO:0030288">
    <property type="term" value="C:outer membrane-bounded periplasmic space"/>
    <property type="evidence" value="ECO:0007669"/>
    <property type="project" value="InterPro"/>
</dbReference>
<dbReference type="OrthoDB" id="9786431at2"/>
<proteinExistence type="predicted"/>
<dbReference type="EMBL" id="CP036291">
    <property type="protein sequence ID" value="QDU90318.1"/>
    <property type="molecule type" value="Genomic_DNA"/>
</dbReference>
<keyword evidence="6" id="KW-0969">Cilium</keyword>
<accession>A0A518DFS9</accession>
<dbReference type="AlphaFoldDB" id="A0A518DFS9"/>